<keyword evidence="1" id="KW-0732">Signal</keyword>
<dbReference type="AlphaFoldDB" id="A0A418MIB3"/>
<dbReference type="InterPro" id="IPR008334">
    <property type="entry name" value="5'-Nucleotdase_C"/>
</dbReference>
<dbReference type="Gene3D" id="3.90.780.10">
    <property type="entry name" value="5'-Nucleotidase, C-terminal domain"/>
    <property type="match status" value="1"/>
</dbReference>
<dbReference type="PRINTS" id="PR01607">
    <property type="entry name" value="APYRASEFAMLY"/>
</dbReference>
<gene>
    <name evidence="3" type="ORF">DYU11_02245</name>
</gene>
<accession>A0A418MIB3</accession>
<dbReference type="InterPro" id="IPR036907">
    <property type="entry name" value="5'-Nucleotdase_C_sf"/>
</dbReference>
<organism evidence="3 4">
    <name type="scientific">Fibrisoma montanum</name>
    <dbReference type="NCBI Taxonomy" id="2305895"/>
    <lineage>
        <taxon>Bacteria</taxon>
        <taxon>Pseudomonadati</taxon>
        <taxon>Bacteroidota</taxon>
        <taxon>Cytophagia</taxon>
        <taxon>Cytophagales</taxon>
        <taxon>Spirosomataceae</taxon>
        <taxon>Fibrisoma</taxon>
    </lineage>
</organism>
<feature type="signal peptide" evidence="1">
    <location>
        <begin position="1"/>
        <end position="26"/>
    </location>
</feature>
<dbReference type="RefSeq" id="WP_119666008.1">
    <property type="nucleotide sequence ID" value="NZ_QXED01000001.1"/>
</dbReference>
<evidence type="ECO:0000313" key="3">
    <source>
        <dbReference type="EMBL" id="RIV27157.1"/>
    </source>
</evidence>
<feature type="domain" description="5'-Nucleotidase C-terminal" evidence="2">
    <location>
        <begin position="78"/>
        <end position="203"/>
    </location>
</feature>
<proteinExistence type="predicted"/>
<keyword evidence="4" id="KW-1185">Reference proteome</keyword>
<dbReference type="PANTHER" id="PTHR11575:SF24">
    <property type="entry name" value="5'-NUCLEOTIDASE"/>
    <property type="match status" value="1"/>
</dbReference>
<evidence type="ECO:0000256" key="1">
    <source>
        <dbReference type="SAM" id="SignalP"/>
    </source>
</evidence>
<feature type="chain" id="PRO_5019339765" description="5'-Nucleotidase C-terminal domain-containing protein" evidence="1">
    <location>
        <begin position="27"/>
        <end position="249"/>
    </location>
</feature>
<dbReference type="EMBL" id="QXED01000001">
    <property type="protein sequence ID" value="RIV27157.1"/>
    <property type="molecule type" value="Genomic_DNA"/>
</dbReference>
<dbReference type="OrthoDB" id="4762412at2"/>
<protein>
    <recommendedName>
        <fullName evidence="2">5'-Nucleotidase C-terminal domain-containing protein</fullName>
    </recommendedName>
</protein>
<dbReference type="InterPro" id="IPR006179">
    <property type="entry name" value="5_nucleotidase/apyrase"/>
</dbReference>
<sequence length="249" mass="27242">MISRQFAPVLLLLTVLTACQSSYHLAQQSANRIEVDSVTARADPDLTGFLQPYRQKLDQTMNEVLARSTGPIEKGQPNGPLNDLLTDALLQQATQKYGKPIDVSHLNFGGIRNNLPAGNITIGGVYEVMPFDNKLVVLTLTGDMLMQLLNHFADGNKLVVGGVRATIHDGKVQSATLTNGRTIQPNETYTVAMSDYVAEGGDNSGFLKNPVRRDDINYLIRDALIDYFRQQGKSGQPITPTTDGRITIK</sequence>
<dbReference type="Proteomes" id="UP000283523">
    <property type="component" value="Unassembled WGS sequence"/>
</dbReference>
<comment type="caution">
    <text evidence="3">The sequence shown here is derived from an EMBL/GenBank/DDBJ whole genome shotgun (WGS) entry which is preliminary data.</text>
</comment>
<dbReference type="PROSITE" id="PS51257">
    <property type="entry name" value="PROKAR_LIPOPROTEIN"/>
    <property type="match status" value="1"/>
</dbReference>
<name>A0A418MIB3_9BACT</name>
<dbReference type="GO" id="GO:0009166">
    <property type="term" value="P:nucleotide catabolic process"/>
    <property type="evidence" value="ECO:0007669"/>
    <property type="project" value="InterPro"/>
</dbReference>
<dbReference type="SUPFAM" id="SSF55816">
    <property type="entry name" value="5'-nucleotidase (syn. UDP-sugar hydrolase), C-terminal domain"/>
    <property type="match status" value="1"/>
</dbReference>
<dbReference type="GO" id="GO:0016787">
    <property type="term" value="F:hydrolase activity"/>
    <property type="evidence" value="ECO:0007669"/>
    <property type="project" value="InterPro"/>
</dbReference>
<reference evidence="3 4" key="1">
    <citation type="submission" date="2018-08" db="EMBL/GenBank/DDBJ databases">
        <title>Fibrisoma montanum sp. nov., isolated from Danxia mountain soil.</title>
        <authorList>
            <person name="Huang Y."/>
        </authorList>
    </citation>
    <scope>NUCLEOTIDE SEQUENCE [LARGE SCALE GENOMIC DNA]</scope>
    <source>
        <strain evidence="3 4">HYT19</strain>
    </source>
</reference>
<dbReference type="PANTHER" id="PTHR11575">
    <property type="entry name" value="5'-NUCLEOTIDASE-RELATED"/>
    <property type="match status" value="1"/>
</dbReference>
<dbReference type="Pfam" id="PF02872">
    <property type="entry name" value="5_nucleotid_C"/>
    <property type="match status" value="1"/>
</dbReference>
<evidence type="ECO:0000259" key="2">
    <source>
        <dbReference type="Pfam" id="PF02872"/>
    </source>
</evidence>
<evidence type="ECO:0000313" key="4">
    <source>
        <dbReference type="Proteomes" id="UP000283523"/>
    </source>
</evidence>